<dbReference type="EMBL" id="BLQM01000777">
    <property type="protein sequence ID" value="GMH97501.1"/>
    <property type="molecule type" value="Genomic_DNA"/>
</dbReference>
<protein>
    <submittedName>
        <fullName evidence="1">Uncharacterized protein</fullName>
    </submittedName>
</protein>
<evidence type="ECO:0000313" key="1">
    <source>
        <dbReference type="EMBL" id="GMH97501.1"/>
    </source>
</evidence>
<feature type="non-terminal residue" evidence="1">
    <location>
        <position position="56"/>
    </location>
</feature>
<dbReference type="AlphaFoldDB" id="A0A9W7BZZ5"/>
<name>A0A9W7BZZ5_9STRA</name>
<accession>A0A9W7BZZ5</accession>
<gene>
    <name evidence="1" type="ORF">TL16_g13357</name>
</gene>
<comment type="caution">
    <text evidence="1">The sequence shown here is derived from an EMBL/GenBank/DDBJ whole genome shotgun (WGS) entry which is preliminary data.</text>
</comment>
<proteinExistence type="predicted"/>
<sequence length="56" mass="6274">SIMRLGGQRITLRAILFFLGLLLLRSVYVLSIRLSAPESMDRCGLCGRKSFPTSMQ</sequence>
<organism evidence="1 2">
    <name type="scientific">Triparma laevis f. inornata</name>
    <dbReference type="NCBI Taxonomy" id="1714386"/>
    <lineage>
        <taxon>Eukaryota</taxon>
        <taxon>Sar</taxon>
        <taxon>Stramenopiles</taxon>
        <taxon>Ochrophyta</taxon>
        <taxon>Bolidophyceae</taxon>
        <taxon>Parmales</taxon>
        <taxon>Triparmaceae</taxon>
        <taxon>Triparma</taxon>
    </lineage>
</organism>
<evidence type="ECO:0000313" key="2">
    <source>
        <dbReference type="Proteomes" id="UP001162640"/>
    </source>
</evidence>
<reference evidence="2" key="1">
    <citation type="journal article" date="2023" name="Commun. Biol.">
        <title>Genome analysis of Parmales, the sister group of diatoms, reveals the evolutionary specialization of diatoms from phago-mixotrophs to photoautotrophs.</title>
        <authorList>
            <person name="Ban H."/>
            <person name="Sato S."/>
            <person name="Yoshikawa S."/>
            <person name="Yamada K."/>
            <person name="Nakamura Y."/>
            <person name="Ichinomiya M."/>
            <person name="Sato N."/>
            <person name="Blanc-Mathieu R."/>
            <person name="Endo H."/>
            <person name="Kuwata A."/>
            <person name="Ogata H."/>
        </authorList>
    </citation>
    <scope>NUCLEOTIDE SEQUENCE [LARGE SCALE GENOMIC DNA]</scope>
</reference>
<dbReference type="Proteomes" id="UP001162640">
    <property type="component" value="Unassembled WGS sequence"/>
</dbReference>